<gene>
    <name evidence="2" type="ORF">LTR36_009299</name>
</gene>
<feature type="compositionally biased region" description="Basic residues" evidence="1">
    <location>
        <begin position="99"/>
        <end position="113"/>
    </location>
</feature>
<comment type="caution">
    <text evidence="2">The sequence shown here is derived from an EMBL/GenBank/DDBJ whole genome shotgun (WGS) entry which is preliminary data.</text>
</comment>
<feature type="compositionally biased region" description="Polar residues" evidence="1">
    <location>
        <begin position="330"/>
        <end position="341"/>
    </location>
</feature>
<feature type="compositionally biased region" description="Basic and acidic residues" evidence="1">
    <location>
        <begin position="39"/>
        <end position="49"/>
    </location>
</feature>
<evidence type="ECO:0000313" key="2">
    <source>
        <dbReference type="EMBL" id="KAK4540342.1"/>
    </source>
</evidence>
<proteinExistence type="predicted"/>
<organism evidence="2 3">
    <name type="scientific">Oleoguttula mirabilis</name>
    <dbReference type="NCBI Taxonomy" id="1507867"/>
    <lineage>
        <taxon>Eukaryota</taxon>
        <taxon>Fungi</taxon>
        <taxon>Dikarya</taxon>
        <taxon>Ascomycota</taxon>
        <taxon>Pezizomycotina</taxon>
        <taxon>Dothideomycetes</taxon>
        <taxon>Dothideomycetidae</taxon>
        <taxon>Mycosphaerellales</taxon>
        <taxon>Teratosphaeriaceae</taxon>
        <taxon>Oleoguttula</taxon>
    </lineage>
</organism>
<feature type="compositionally biased region" description="Polar residues" evidence="1">
    <location>
        <begin position="135"/>
        <end position="148"/>
    </location>
</feature>
<dbReference type="Proteomes" id="UP001324427">
    <property type="component" value="Unassembled WGS sequence"/>
</dbReference>
<dbReference type="AlphaFoldDB" id="A0AAV9J5T0"/>
<evidence type="ECO:0000256" key="1">
    <source>
        <dbReference type="SAM" id="MobiDB-lite"/>
    </source>
</evidence>
<protein>
    <submittedName>
        <fullName evidence="2">Uncharacterized protein</fullName>
    </submittedName>
</protein>
<name>A0AAV9J5T0_9PEZI</name>
<feature type="compositionally biased region" description="Basic and acidic residues" evidence="1">
    <location>
        <begin position="1"/>
        <end position="24"/>
    </location>
</feature>
<accession>A0AAV9J5T0</accession>
<dbReference type="EMBL" id="JAVFHQ010000069">
    <property type="protein sequence ID" value="KAK4540342.1"/>
    <property type="molecule type" value="Genomic_DNA"/>
</dbReference>
<keyword evidence="3" id="KW-1185">Reference proteome</keyword>
<evidence type="ECO:0000313" key="3">
    <source>
        <dbReference type="Proteomes" id="UP001324427"/>
    </source>
</evidence>
<sequence>MSKEHRSEQASKPDTRPATNDKGKVFTKQRHQGGPPGPSERKDVVSRYMDRRRKAEHGGDVGSDLPKVNNIYEYLRLAPDEPENSPPNVDEENEMTASKKPKRRGFNSSTKHHTMSDVKGLSTVRLADPMDARLSTDNPQGTRNTSRSKVGDRSKASEGYRGFTRPDRGTLASRDARKGNGRKTADSAELPATELSRFDMRTETWPTLSGRTQEAVARDGVKATLRDGEPTTNCLGAPIPAPNMAEYATTPGIKHPERVALQSGETRCTRGPERVLNGVPAAFASTDEDEDCLSRQWDIYTERLKRSTTLGTHASTPAAALGLDPRASRFESSTGSQGPSA</sequence>
<feature type="region of interest" description="Disordered" evidence="1">
    <location>
        <begin position="1"/>
        <end position="207"/>
    </location>
</feature>
<feature type="compositionally biased region" description="Basic and acidic residues" evidence="1">
    <location>
        <begin position="149"/>
        <end position="186"/>
    </location>
</feature>
<feature type="region of interest" description="Disordered" evidence="1">
    <location>
        <begin position="306"/>
        <end position="341"/>
    </location>
</feature>
<reference evidence="2 3" key="1">
    <citation type="submission" date="2021-11" db="EMBL/GenBank/DDBJ databases">
        <title>Black yeast isolated from Biological Soil Crust.</title>
        <authorList>
            <person name="Kurbessoian T."/>
        </authorList>
    </citation>
    <scope>NUCLEOTIDE SEQUENCE [LARGE SCALE GENOMIC DNA]</scope>
    <source>
        <strain evidence="2 3">CCFEE 5522</strain>
    </source>
</reference>